<name>A0A2P5VQA5_GOSBA</name>
<organism evidence="1 2">
    <name type="scientific">Gossypium barbadense</name>
    <name type="common">Sea Island cotton</name>
    <name type="synonym">Hibiscus barbadensis</name>
    <dbReference type="NCBI Taxonomy" id="3634"/>
    <lineage>
        <taxon>Eukaryota</taxon>
        <taxon>Viridiplantae</taxon>
        <taxon>Streptophyta</taxon>
        <taxon>Embryophyta</taxon>
        <taxon>Tracheophyta</taxon>
        <taxon>Spermatophyta</taxon>
        <taxon>Magnoliopsida</taxon>
        <taxon>eudicotyledons</taxon>
        <taxon>Gunneridae</taxon>
        <taxon>Pentapetalae</taxon>
        <taxon>rosids</taxon>
        <taxon>malvids</taxon>
        <taxon>Malvales</taxon>
        <taxon>Malvaceae</taxon>
        <taxon>Malvoideae</taxon>
        <taxon>Gossypium</taxon>
    </lineage>
</organism>
<protein>
    <submittedName>
        <fullName evidence="1">Uncharacterized protein</fullName>
    </submittedName>
</protein>
<reference evidence="1 2" key="1">
    <citation type="submission" date="2015-01" db="EMBL/GenBank/DDBJ databases">
        <title>Genome of allotetraploid Gossypium barbadense reveals genomic plasticity and fiber elongation in cotton evolution.</title>
        <authorList>
            <person name="Chen X."/>
            <person name="Liu X."/>
            <person name="Zhao B."/>
            <person name="Zheng H."/>
            <person name="Hu Y."/>
            <person name="Lu G."/>
            <person name="Yang C."/>
            <person name="Chen J."/>
            <person name="Shan C."/>
            <person name="Zhang L."/>
            <person name="Zhou Y."/>
            <person name="Wang L."/>
            <person name="Guo W."/>
            <person name="Bai Y."/>
            <person name="Ruan J."/>
            <person name="Shangguan X."/>
            <person name="Mao Y."/>
            <person name="Jiang J."/>
            <person name="Zhu Y."/>
            <person name="Lei J."/>
            <person name="Kang H."/>
            <person name="Chen S."/>
            <person name="He X."/>
            <person name="Wang R."/>
            <person name="Wang Y."/>
            <person name="Chen J."/>
            <person name="Wang L."/>
            <person name="Yu S."/>
            <person name="Wang B."/>
            <person name="Wei J."/>
            <person name="Song S."/>
            <person name="Lu X."/>
            <person name="Gao Z."/>
            <person name="Gu W."/>
            <person name="Deng X."/>
            <person name="Ma D."/>
            <person name="Wang S."/>
            <person name="Liang W."/>
            <person name="Fang L."/>
            <person name="Cai C."/>
            <person name="Zhu X."/>
            <person name="Zhou B."/>
            <person name="Zhang Y."/>
            <person name="Chen Z."/>
            <person name="Xu S."/>
            <person name="Zhu R."/>
            <person name="Wang S."/>
            <person name="Zhang T."/>
            <person name="Zhao G."/>
        </authorList>
    </citation>
    <scope>NUCLEOTIDE SEQUENCE [LARGE SCALE GENOMIC DNA]</scope>
    <source>
        <strain evidence="2">cv. Xinhai21</strain>
        <tissue evidence="1">Leaf</tissue>
    </source>
</reference>
<gene>
    <name evidence="1" type="ORF">GOBAR_AA39710</name>
</gene>
<sequence>MAHMAQKPSPCGPHGLPIQSAKFHTGCKNAHDLLNAPQPNESSFTTQIKTSLNSRLSSRVYKRAVGRKDKGKSHLLEDYTIKLSFNKDIQIDLMN</sequence>
<evidence type="ECO:0000313" key="1">
    <source>
        <dbReference type="EMBL" id="PPR81003.1"/>
    </source>
</evidence>
<evidence type="ECO:0000313" key="2">
    <source>
        <dbReference type="Proteomes" id="UP000239757"/>
    </source>
</evidence>
<dbReference type="AlphaFoldDB" id="A0A2P5VQA5"/>
<proteinExistence type="predicted"/>
<dbReference type="EMBL" id="KZ671550">
    <property type="protein sequence ID" value="PPR81003.1"/>
    <property type="molecule type" value="Genomic_DNA"/>
</dbReference>
<dbReference type="Proteomes" id="UP000239757">
    <property type="component" value="Unassembled WGS sequence"/>
</dbReference>
<accession>A0A2P5VQA5</accession>